<dbReference type="EC" id="2.1.1.137" evidence="2"/>
<accession>A0A4W5KBA8</accession>
<evidence type="ECO:0000313" key="8">
    <source>
        <dbReference type="Ensembl" id="ENSHHUP00000013312.1"/>
    </source>
</evidence>
<reference evidence="9" key="1">
    <citation type="submission" date="2018-06" db="EMBL/GenBank/DDBJ databases">
        <title>Genome assembly of Danube salmon.</title>
        <authorList>
            <person name="Macqueen D.J."/>
            <person name="Gundappa M.K."/>
        </authorList>
    </citation>
    <scope>NUCLEOTIDE SEQUENCE [LARGE SCALE GENOMIC DNA]</scope>
</reference>
<dbReference type="GeneTree" id="ENSGT00390000001742"/>
<dbReference type="STRING" id="62062.ENSHHUP00000013312"/>
<sequence length="361" mass="39668">MACLTFYRECGKGCFVDSVIRVDVKDYYGKTLKKTSDLKSNACLAPSQPIPAFILKALKKIHPEVTAKYYGCGLVVPECLEGCRLLDLGSGSGRDCYMLSQLVGEKGHVTGIDMTEGQLEVARKYVDHHTQEFGYEKPNVDFVQGYIEALEEAGLKENSFEIFISCVVNLSPDKRKVLSDAYCMLKLYFSDVYSSSKLSDEIKNHKVLWGECLGGGIQPPRLVTANVITVDNKELEAILGDYKFVSATYRLVKIPKISNKGSLVIYNGNITCFEESLEFDAQYTFKMDEVVEVDGEVASILSHSRFAEEFTFQPPVVPAGCSVKKPKVGTVNPFELVQQLGSATVSSATGGCCGAESSFCK</sequence>
<dbReference type="InterPro" id="IPR026669">
    <property type="entry name" value="Arsenite_MeTrfase-like"/>
</dbReference>
<comment type="catalytic activity">
    <reaction evidence="4">
        <text>arsenic triglutathione + [thioredoxin]-dithiol + S-adenosyl-L-methionine + 2 H2O = methylarsonous acid + [thioredoxin]-disulfide + 3 glutathione + S-adenosyl-L-homocysteine + H(+)</text>
        <dbReference type="Rhea" id="RHEA:69460"/>
        <dbReference type="Rhea" id="RHEA-COMP:10698"/>
        <dbReference type="Rhea" id="RHEA-COMP:10700"/>
        <dbReference type="ChEBI" id="CHEBI:15377"/>
        <dbReference type="ChEBI" id="CHEBI:15378"/>
        <dbReference type="ChEBI" id="CHEBI:17826"/>
        <dbReference type="ChEBI" id="CHEBI:29950"/>
        <dbReference type="ChEBI" id="CHEBI:50058"/>
        <dbReference type="ChEBI" id="CHEBI:57856"/>
        <dbReference type="ChEBI" id="CHEBI:57925"/>
        <dbReference type="ChEBI" id="CHEBI:59789"/>
        <dbReference type="ChEBI" id="CHEBI:183640"/>
        <dbReference type="EC" id="2.1.1.137"/>
    </reaction>
</comment>
<name>A0A4W5KBA8_9TELE</name>
<dbReference type="CDD" id="cd02440">
    <property type="entry name" value="AdoMet_MTases"/>
    <property type="match status" value="1"/>
</dbReference>
<dbReference type="InterPro" id="IPR029063">
    <property type="entry name" value="SAM-dependent_MTases_sf"/>
</dbReference>
<comment type="catalytic activity">
    <reaction evidence="5">
        <text>arsenic triglutathione + 2 [thioredoxin]-dithiol + 2 S-adenosyl-L-methionine + H2O = dimethylarsinous acid + 2 [thioredoxin]-disulfide + 3 glutathione + 2 S-adenosyl-L-homocysteine + 2 H(+)</text>
        <dbReference type="Rhea" id="RHEA:69464"/>
        <dbReference type="Rhea" id="RHEA-COMP:10698"/>
        <dbReference type="Rhea" id="RHEA-COMP:10700"/>
        <dbReference type="ChEBI" id="CHEBI:15377"/>
        <dbReference type="ChEBI" id="CHEBI:15378"/>
        <dbReference type="ChEBI" id="CHEBI:23808"/>
        <dbReference type="ChEBI" id="CHEBI:29950"/>
        <dbReference type="ChEBI" id="CHEBI:50058"/>
        <dbReference type="ChEBI" id="CHEBI:57856"/>
        <dbReference type="ChEBI" id="CHEBI:57925"/>
        <dbReference type="ChEBI" id="CHEBI:59789"/>
        <dbReference type="ChEBI" id="CHEBI:183640"/>
        <dbReference type="EC" id="2.1.1.137"/>
    </reaction>
</comment>
<protein>
    <recommendedName>
        <fullName evidence="3">Arsenite methyltransferase</fullName>
        <ecNumber evidence="2">2.1.1.137</ecNumber>
    </recommendedName>
</protein>
<evidence type="ECO:0000256" key="2">
    <source>
        <dbReference type="ARBA" id="ARBA00034521"/>
    </source>
</evidence>
<evidence type="ECO:0000256" key="4">
    <source>
        <dbReference type="ARBA" id="ARBA00047941"/>
    </source>
</evidence>
<dbReference type="GO" id="GO:0018872">
    <property type="term" value="P:arsonoacetate metabolic process"/>
    <property type="evidence" value="ECO:0007669"/>
    <property type="project" value="TreeGrafter"/>
</dbReference>
<dbReference type="Gene3D" id="3.40.50.150">
    <property type="entry name" value="Vaccinia Virus protein VP39"/>
    <property type="match status" value="1"/>
</dbReference>
<dbReference type="GO" id="GO:0030791">
    <property type="term" value="F:arsenite methyltransferase activity"/>
    <property type="evidence" value="ECO:0007669"/>
    <property type="project" value="UniProtKB-EC"/>
</dbReference>
<dbReference type="AlphaFoldDB" id="A0A4W5KBA8"/>
<evidence type="ECO:0000259" key="7">
    <source>
        <dbReference type="Pfam" id="PF13847"/>
    </source>
</evidence>
<dbReference type="Pfam" id="PF13847">
    <property type="entry name" value="Methyltransf_31"/>
    <property type="match status" value="1"/>
</dbReference>
<keyword evidence="9" id="KW-1185">Reference proteome</keyword>
<dbReference type="PANTHER" id="PTHR43675">
    <property type="entry name" value="ARSENITE METHYLTRANSFERASE"/>
    <property type="match status" value="1"/>
</dbReference>
<dbReference type="Gene3D" id="3.40.5.100">
    <property type="match status" value="1"/>
</dbReference>
<evidence type="ECO:0000256" key="3">
    <source>
        <dbReference type="ARBA" id="ARBA00034545"/>
    </source>
</evidence>
<dbReference type="GO" id="GO:0005829">
    <property type="term" value="C:cytosol"/>
    <property type="evidence" value="ECO:0007669"/>
    <property type="project" value="TreeGrafter"/>
</dbReference>
<evidence type="ECO:0000256" key="1">
    <source>
        <dbReference type="ARBA" id="ARBA00034487"/>
    </source>
</evidence>
<dbReference type="PANTHER" id="PTHR43675:SF9">
    <property type="entry name" value="ARSENITE METHYLTRANSFERASE"/>
    <property type="match status" value="1"/>
</dbReference>
<dbReference type="InterPro" id="IPR025714">
    <property type="entry name" value="Methyltranfer_dom"/>
</dbReference>
<comment type="similarity">
    <text evidence="1">Belongs to the methyltransferase superfamily. Arsenite methyltransferase family.</text>
</comment>
<organism evidence="8 9">
    <name type="scientific">Hucho hucho</name>
    <name type="common">huchen</name>
    <dbReference type="NCBI Taxonomy" id="62062"/>
    <lineage>
        <taxon>Eukaryota</taxon>
        <taxon>Metazoa</taxon>
        <taxon>Chordata</taxon>
        <taxon>Craniata</taxon>
        <taxon>Vertebrata</taxon>
        <taxon>Euteleostomi</taxon>
        <taxon>Actinopterygii</taxon>
        <taxon>Neopterygii</taxon>
        <taxon>Teleostei</taxon>
        <taxon>Protacanthopterygii</taxon>
        <taxon>Salmoniformes</taxon>
        <taxon>Salmonidae</taxon>
        <taxon>Salmoninae</taxon>
        <taxon>Hucho</taxon>
    </lineage>
</organism>
<evidence type="ECO:0000313" key="9">
    <source>
        <dbReference type="Proteomes" id="UP000314982"/>
    </source>
</evidence>
<evidence type="ECO:0000256" key="5">
    <source>
        <dbReference type="ARBA" id="ARBA00047943"/>
    </source>
</evidence>
<evidence type="ECO:0000256" key="6">
    <source>
        <dbReference type="ARBA" id="ARBA00048428"/>
    </source>
</evidence>
<feature type="domain" description="Methyltransferase" evidence="7">
    <location>
        <begin position="81"/>
        <end position="217"/>
    </location>
</feature>
<proteinExistence type="inferred from homology"/>
<dbReference type="GO" id="GO:0009404">
    <property type="term" value="P:toxin metabolic process"/>
    <property type="evidence" value="ECO:0007669"/>
    <property type="project" value="TreeGrafter"/>
</dbReference>
<dbReference type="SUPFAM" id="SSF53335">
    <property type="entry name" value="S-adenosyl-L-methionine-dependent methyltransferases"/>
    <property type="match status" value="1"/>
</dbReference>
<reference evidence="8" key="2">
    <citation type="submission" date="2025-08" db="UniProtKB">
        <authorList>
            <consortium name="Ensembl"/>
        </authorList>
    </citation>
    <scope>IDENTIFICATION</scope>
</reference>
<dbReference type="Ensembl" id="ENSHHUT00000013748.1">
    <property type="protein sequence ID" value="ENSHHUP00000013312.1"/>
    <property type="gene ID" value="ENSHHUG00000008193.1"/>
</dbReference>
<dbReference type="Proteomes" id="UP000314982">
    <property type="component" value="Unassembled WGS sequence"/>
</dbReference>
<reference evidence="8" key="3">
    <citation type="submission" date="2025-09" db="UniProtKB">
        <authorList>
            <consortium name="Ensembl"/>
        </authorList>
    </citation>
    <scope>IDENTIFICATION</scope>
</reference>
<comment type="catalytic activity">
    <reaction evidence="6">
        <text>arsenic triglutathione + 3 [thioredoxin]-dithiol + 3 S-adenosyl-L-methionine = trimethylarsine + 3 [thioredoxin]-disulfide + 3 glutathione + 3 S-adenosyl-L-homocysteine + 3 H(+)</text>
        <dbReference type="Rhea" id="RHEA:69432"/>
        <dbReference type="Rhea" id="RHEA-COMP:10698"/>
        <dbReference type="Rhea" id="RHEA-COMP:10700"/>
        <dbReference type="ChEBI" id="CHEBI:15378"/>
        <dbReference type="ChEBI" id="CHEBI:27130"/>
        <dbReference type="ChEBI" id="CHEBI:29950"/>
        <dbReference type="ChEBI" id="CHEBI:50058"/>
        <dbReference type="ChEBI" id="CHEBI:57856"/>
        <dbReference type="ChEBI" id="CHEBI:57925"/>
        <dbReference type="ChEBI" id="CHEBI:59789"/>
        <dbReference type="ChEBI" id="CHEBI:183640"/>
        <dbReference type="EC" id="2.1.1.137"/>
    </reaction>
</comment>